<comment type="caution">
    <text evidence="2">The sequence shown here is derived from an EMBL/GenBank/DDBJ whole genome shotgun (WGS) entry which is preliminary data.</text>
</comment>
<dbReference type="InterPro" id="IPR007630">
    <property type="entry name" value="RNA_pol_sigma70_r4"/>
</dbReference>
<dbReference type="Pfam" id="PF04545">
    <property type="entry name" value="Sigma70_r4"/>
    <property type="match status" value="1"/>
</dbReference>
<feature type="domain" description="RNA polymerase sigma-70 region 4" evidence="1">
    <location>
        <begin position="115"/>
        <end position="163"/>
    </location>
</feature>
<accession>A0A315XZ74</accession>
<dbReference type="OrthoDB" id="1819968at2"/>
<dbReference type="InterPro" id="IPR013324">
    <property type="entry name" value="RNA_pol_sigma_r3/r4-like"/>
</dbReference>
<dbReference type="GO" id="GO:0006352">
    <property type="term" value="P:DNA-templated transcription initiation"/>
    <property type="evidence" value="ECO:0007669"/>
    <property type="project" value="InterPro"/>
</dbReference>
<dbReference type="SUPFAM" id="SSF88659">
    <property type="entry name" value="Sigma3 and sigma4 domains of RNA polymerase sigma factors"/>
    <property type="match status" value="1"/>
</dbReference>
<dbReference type="RefSeq" id="WP_109726559.1">
    <property type="nucleotide sequence ID" value="NZ_QGDI01000006.1"/>
</dbReference>
<gene>
    <name evidence="2" type="ORF">IE37_01796</name>
</gene>
<dbReference type="Proteomes" id="UP000245720">
    <property type="component" value="Unassembled WGS sequence"/>
</dbReference>
<organism evidence="2 3">
    <name type="scientific">Ruminococcus flavefaciens</name>
    <dbReference type="NCBI Taxonomy" id="1265"/>
    <lineage>
        <taxon>Bacteria</taxon>
        <taxon>Bacillati</taxon>
        <taxon>Bacillota</taxon>
        <taxon>Clostridia</taxon>
        <taxon>Eubacteriales</taxon>
        <taxon>Oscillospiraceae</taxon>
        <taxon>Ruminococcus</taxon>
    </lineage>
</organism>
<protein>
    <submittedName>
        <fullName evidence="2">Sigma-70-like protein</fullName>
    </submittedName>
</protein>
<dbReference type="AlphaFoldDB" id="A0A315XZ74"/>
<proteinExistence type="predicted"/>
<dbReference type="GO" id="GO:0003700">
    <property type="term" value="F:DNA-binding transcription factor activity"/>
    <property type="evidence" value="ECO:0007669"/>
    <property type="project" value="InterPro"/>
</dbReference>
<dbReference type="InterPro" id="IPR036388">
    <property type="entry name" value="WH-like_DNA-bd_sf"/>
</dbReference>
<name>A0A315XZ74_RUMFL</name>
<sequence>MKRVNGHHRQNDTSVLELDTPIQNYKEAYGQEAYEQATSFYESEEWKKVERDQLNSDRRYYENRKACSLEEYNEWESAEARKQRFQDTPSVVLSAEKKVTNGFDDLFDDPVLREAMEVLTEKQYSALYCSFKSRLDTYEIAERMGTTVRAVQDLRRRALDKLRDEYISLYEEAKAFGYPGLVSYNYKRILALFEKCKIIFMQKESPETAIPNGSSNKDPAA</sequence>
<evidence type="ECO:0000313" key="2">
    <source>
        <dbReference type="EMBL" id="PWJ12711.1"/>
    </source>
</evidence>
<evidence type="ECO:0000313" key="3">
    <source>
        <dbReference type="Proteomes" id="UP000245720"/>
    </source>
</evidence>
<dbReference type="Gene3D" id="1.10.10.10">
    <property type="entry name" value="Winged helix-like DNA-binding domain superfamily/Winged helix DNA-binding domain"/>
    <property type="match status" value="1"/>
</dbReference>
<reference evidence="2 3" key="1">
    <citation type="submission" date="2018-05" db="EMBL/GenBank/DDBJ databases">
        <title>The Hungate 1000. A catalogue of reference genomes from the rumen microbiome.</title>
        <authorList>
            <person name="Kelly W."/>
        </authorList>
    </citation>
    <scope>NUCLEOTIDE SEQUENCE [LARGE SCALE GENOMIC DNA]</scope>
    <source>
        <strain evidence="2 3">SAb67</strain>
    </source>
</reference>
<evidence type="ECO:0000259" key="1">
    <source>
        <dbReference type="Pfam" id="PF04545"/>
    </source>
</evidence>
<dbReference type="EMBL" id="QGDI01000006">
    <property type="protein sequence ID" value="PWJ12711.1"/>
    <property type="molecule type" value="Genomic_DNA"/>
</dbReference>